<sequence>MPASDYGHAQTGGFSIEVPHAYLPYRDDPLLDRTLKRLMSPQEYGKTSKDLDRFSKRIIDEIAWLGRECELKKPELIVQDAWGKRVDQLRVCNEWNRLKQIFAEEGLVAIGYDEKRDAVARRLHQTAKVALFSPSSGLTSCPLAMTDGAVRVFRALGLDKTNDPELREAYERLLSTDGKRAWTSGQWMTEKRGGSDVSGACDTYATHVEGDTYLLNGYKWFSSAVDADIALTLARVVDEKGNADEKLSLFFLHVRKPGTNELNGIQMIRLKDKLGTRQLPTAELLLDGAKARLLGERGRGIAGISNMLNGTRLANACGSVSAMRTILNLARDYSTRREAFGRKLDQWPLHLRTMAELEVDTRASTLFLLDIAYHIGLQEADRASENEYALCRLLTPVLKAYTAKLAVPHVSEALECFGGMGYMEDSGIAQGLRDAQVMTIWEGTTNVLSMDVMRVMSSRPECVEAFEEAVINLIKPGRASADERIRDAVEAVAKAMDSLVASMRSFSYISDIESGIIFSGGARSIMMTLGRVYCGALLINNAMQPGADESDFVTTKRFCLERSLIGNLDETSFSKERSEQDLLILFNHTIGQEWMKHGAPISKI</sequence>
<feature type="domain" description="Adaptive response protein AidB N-terminal" evidence="7">
    <location>
        <begin position="26"/>
        <end position="155"/>
    </location>
</feature>
<comment type="similarity">
    <text evidence="1 4">Belongs to the acyl-CoA dehydrogenase family.</text>
</comment>
<evidence type="ECO:0000259" key="5">
    <source>
        <dbReference type="Pfam" id="PF00441"/>
    </source>
</evidence>
<dbReference type="InterPro" id="IPR006091">
    <property type="entry name" value="Acyl-CoA_Oxase/DH_mid-dom"/>
</dbReference>
<dbReference type="EMBL" id="BTSX01000004">
    <property type="protein sequence ID" value="GMS94405.1"/>
    <property type="molecule type" value="Genomic_DNA"/>
</dbReference>
<dbReference type="InterPro" id="IPR036250">
    <property type="entry name" value="AcylCo_DH-like_C"/>
</dbReference>
<dbReference type="GO" id="GO:0003995">
    <property type="term" value="F:acyl-CoA dehydrogenase activity"/>
    <property type="evidence" value="ECO:0007669"/>
    <property type="project" value="TreeGrafter"/>
</dbReference>
<evidence type="ECO:0000259" key="8">
    <source>
        <dbReference type="Pfam" id="PF22217"/>
    </source>
</evidence>
<keyword evidence="3 4" id="KW-0274">FAD</keyword>
<dbReference type="Pfam" id="PF22217">
    <property type="entry name" value="ACDH-11_C"/>
    <property type="match status" value="1"/>
</dbReference>
<accession>A0AAV5TJ61</accession>
<dbReference type="InterPro" id="IPR009075">
    <property type="entry name" value="AcylCo_DH/oxidase_C"/>
</dbReference>
<dbReference type="Gene3D" id="1.20.140.10">
    <property type="entry name" value="Butyryl-CoA Dehydrogenase, subunit A, domain 3"/>
    <property type="match status" value="1"/>
</dbReference>
<evidence type="ECO:0008006" key="11">
    <source>
        <dbReference type="Google" id="ProtNLM"/>
    </source>
</evidence>
<protein>
    <recommendedName>
        <fullName evidence="11">Acdh-11</fullName>
    </recommendedName>
</protein>
<keyword evidence="2 4" id="KW-0285">Flavoprotein</keyword>
<evidence type="ECO:0000313" key="10">
    <source>
        <dbReference type="Proteomes" id="UP001432027"/>
    </source>
</evidence>
<feature type="domain" description="Acyl-CoA dehydrogenase 11-like C-terminal" evidence="8">
    <location>
        <begin position="462"/>
        <end position="586"/>
    </location>
</feature>
<evidence type="ECO:0000259" key="6">
    <source>
        <dbReference type="Pfam" id="PF02770"/>
    </source>
</evidence>
<dbReference type="PANTHER" id="PTHR42707:SF2">
    <property type="entry name" value="ACD11 DEHYDROGENASE"/>
    <property type="match status" value="1"/>
</dbReference>
<proteinExistence type="inferred from homology"/>
<dbReference type="Pfam" id="PF18158">
    <property type="entry name" value="AidB_N"/>
    <property type="match status" value="1"/>
</dbReference>
<evidence type="ECO:0000256" key="1">
    <source>
        <dbReference type="ARBA" id="ARBA00009347"/>
    </source>
</evidence>
<dbReference type="Gene3D" id="2.40.110.20">
    <property type="match status" value="1"/>
</dbReference>
<dbReference type="Proteomes" id="UP001432027">
    <property type="component" value="Unassembled WGS sequence"/>
</dbReference>
<dbReference type="PANTHER" id="PTHR42707">
    <property type="entry name" value="ACYL-COA DEHYDROGENASE"/>
    <property type="match status" value="1"/>
</dbReference>
<name>A0AAV5TJ61_9BILA</name>
<dbReference type="Gene3D" id="6.10.250.600">
    <property type="match status" value="1"/>
</dbReference>
<dbReference type="Pfam" id="PF00441">
    <property type="entry name" value="Acyl-CoA_dh_1"/>
    <property type="match status" value="1"/>
</dbReference>
<dbReference type="InterPro" id="IPR041504">
    <property type="entry name" value="AidB_N"/>
</dbReference>
<dbReference type="SUPFAM" id="SSF56645">
    <property type="entry name" value="Acyl-CoA dehydrogenase NM domain-like"/>
    <property type="match status" value="1"/>
</dbReference>
<organism evidence="9 10">
    <name type="scientific">Pristionchus entomophagus</name>
    <dbReference type="NCBI Taxonomy" id="358040"/>
    <lineage>
        <taxon>Eukaryota</taxon>
        <taxon>Metazoa</taxon>
        <taxon>Ecdysozoa</taxon>
        <taxon>Nematoda</taxon>
        <taxon>Chromadorea</taxon>
        <taxon>Rhabditida</taxon>
        <taxon>Rhabditina</taxon>
        <taxon>Diplogasteromorpha</taxon>
        <taxon>Diplogasteroidea</taxon>
        <taxon>Neodiplogasteridae</taxon>
        <taxon>Pristionchus</taxon>
    </lineage>
</organism>
<evidence type="ECO:0000259" key="7">
    <source>
        <dbReference type="Pfam" id="PF18158"/>
    </source>
</evidence>
<evidence type="ECO:0000256" key="2">
    <source>
        <dbReference type="ARBA" id="ARBA00022630"/>
    </source>
</evidence>
<dbReference type="Pfam" id="PF02770">
    <property type="entry name" value="Acyl-CoA_dh_M"/>
    <property type="match status" value="1"/>
</dbReference>
<dbReference type="InterPro" id="IPR009100">
    <property type="entry name" value="AcylCoA_DH/oxidase_NM_dom_sf"/>
</dbReference>
<evidence type="ECO:0000256" key="4">
    <source>
        <dbReference type="RuleBase" id="RU362125"/>
    </source>
</evidence>
<comment type="caution">
    <text evidence="9">The sequence shown here is derived from an EMBL/GenBank/DDBJ whole genome shotgun (WGS) entry which is preliminary data.</text>
</comment>
<reference evidence="9" key="1">
    <citation type="submission" date="2023-10" db="EMBL/GenBank/DDBJ databases">
        <title>Genome assembly of Pristionchus species.</title>
        <authorList>
            <person name="Yoshida K."/>
            <person name="Sommer R.J."/>
        </authorList>
    </citation>
    <scope>NUCLEOTIDE SEQUENCE</scope>
    <source>
        <strain evidence="9">RS0144</strain>
    </source>
</reference>
<comment type="cofactor">
    <cofactor evidence="4">
        <name>FAD</name>
        <dbReference type="ChEBI" id="CHEBI:57692"/>
    </cofactor>
</comment>
<feature type="domain" description="Acyl-CoA dehydrogenase/oxidase C-terminal" evidence="5">
    <location>
        <begin position="298"/>
        <end position="456"/>
    </location>
</feature>
<dbReference type="SUPFAM" id="SSF47203">
    <property type="entry name" value="Acyl-CoA dehydrogenase C-terminal domain-like"/>
    <property type="match status" value="1"/>
</dbReference>
<evidence type="ECO:0000313" key="9">
    <source>
        <dbReference type="EMBL" id="GMS94405.1"/>
    </source>
</evidence>
<dbReference type="AlphaFoldDB" id="A0AAV5TJ61"/>
<dbReference type="InterPro" id="IPR052904">
    <property type="entry name" value="Acyl-CoA_dehydrogenase-like"/>
</dbReference>
<keyword evidence="10" id="KW-1185">Reference proteome</keyword>
<feature type="domain" description="Acyl-CoA oxidase/dehydrogenase middle" evidence="6">
    <location>
        <begin position="186"/>
        <end position="287"/>
    </location>
</feature>
<gene>
    <name evidence="9" type="ORF">PENTCL1PPCAC_16580</name>
</gene>
<keyword evidence="4" id="KW-0560">Oxidoreductase</keyword>
<evidence type="ECO:0000256" key="3">
    <source>
        <dbReference type="ARBA" id="ARBA00022827"/>
    </source>
</evidence>
<dbReference type="InterPro" id="IPR053998">
    <property type="entry name" value="ACDH-11_C"/>
</dbReference>